<dbReference type="SUPFAM" id="SSF51161">
    <property type="entry name" value="Trimeric LpxA-like enzymes"/>
    <property type="match status" value="1"/>
</dbReference>
<accession>A0A6A8DBI4</accession>
<gene>
    <name evidence="4" type="ORF">GH741_00860</name>
</gene>
<dbReference type="CDD" id="cd03360">
    <property type="entry name" value="LbH_AT_putative"/>
    <property type="match status" value="1"/>
</dbReference>
<evidence type="ECO:0000256" key="1">
    <source>
        <dbReference type="PIRSR" id="PIRSR620019-1"/>
    </source>
</evidence>
<dbReference type="InterPro" id="IPR011004">
    <property type="entry name" value="Trimer_LpxA-like_sf"/>
</dbReference>
<name>A0A6A8DBI4_9BACI</name>
<dbReference type="Pfam" id="PF17836">
    <property type="entry name" value="PglD_N"/>
    <property type="match status" value="1"/>
</dbReference>
<feature type="site" description="Increases basicity of active site His" evidence="1">
    <location>
        <position position="139"/>
    </location>
</feature>
<dbReference type="PANTHER" id="PTHR43300">
    <property type="entry name" value="ACETYLTRANSFERASE"/>
    <property type="match status" value="1"/>
</dbReference>
<feature type="domain" description="PglD N-terminal" evidence="3">
    <location>
        <begin position="3"/>
        <end position="80"/>
    </location>
</feature>
<protein>
    <recommendedName>
        <fullName evidence="3">PglD N-terminal domain-containing protein</fullName>
    </recommendedName>
</protein>
<proteinExistence type="predicted"/>
<dbReference type="PANTHER" id="PTHR43300:SF7">
    <property type="entry name" value="UDP-N-ACETYLBACILLOSAMINE N-ACETYLTRANSFERASE"/>
    <property type="match status" value="1"/>
</dbReference>
<dbReference type="AlphaFoldDB" id="A0A6A8DBI4"/>
<evidence type="ECO:0000313" key="5">
    <source>
        <dbReference type="Proteomes" id="UP000799092"/>
    </source>
</evidence>
<dbReference type="OrthoDB" id="9794407at2"/>
<dbReference type="NCBIfam" id="TIGR03570">
    <property type="entry name" value="NeuD_NnaD"/>
    <property type="match status" value="1"/>
</dbReference>
<comment type="caution">
    <text evidence="4">The sequence shown here is derived from an EMBL/GenBank/DDBJ whole genome shotgun (WGS) entry which is preliminary data.</text>
</comment>
<sequence>MYNVVIVGAGGFGREIYQYTKCIYSEDKYKIKGFLSTNPSDLDNFDIDANILGNEYTYEIQENDRFIFAIGSIEKRQEIVPILKEKGAKFLTLIHPTAVIFNTAKIGEGVVIGPFATVSDNVVIGDFVMMNFYSSVGHDSKIGKYSILSPYATVNGFSTLEEAVFMGTHSTITAHKNIGKESKISANSVAMYNTKPYSFVYGVPGKVKKIFG</sequence>
<evidence type="ECO:0000259" key="3">
    <source>
        <dbReference type="Pfam" id="PF17836"/>
    </source>
</evidence>
<dbReference type="Gene3D" id="2.160.10.10">
    <property type="entry name" value="Hexapeptide repeat proteins"/>
    <property type="match status" value="2"/>
</dbReference>
<dbReference type="InterPro" id="IPR020019">
    <property type="entry name" value="AcTrfase_PglD-like"/>
</dbReference>
<evidence type="ECO:0000256" key="2">
    <source>
        <dbReference type="PIRSR" id="PIRSR620019-2"/>
    </source>
</evidence>
<organism evidence="4 5">
    <name type="scientific">Aquibacillus halophilus</name>
    <dbReference type="NCBI Taxonomy" id="930132"/>
    <lineage>
        <taxon>Bacteria</taxon>
        <taxon>Bacillati</taxon>
        <taxon>Bacillota</taxon>
        <taxon>Bacilli</taxon>
        <taxon>Bacillales</taxon>
        <taxon>Bacillaceae</taxon>
        <taxon>Aquibacillus</taxon>
    </lineage>
</organism>
<keyword evidence="5" id="KW-1185">Reference proteome</keyword>
<feature type="active site" description="Proton acceptor" evidence="1">
    <location>
        <position position="138"/>
    </location>
</feature>
<dbReference type="Gene3D" id="3.40.50.20">
    <property type="match status" value="1"/>
</dbReference>
<dbReference type="InterPro" id="IPR050179">
    <property type="entry name" value="Trans_hexapeptide_repeat"/>
</dbReference>
<feature type="binding site" evidence="2">
    <location>
        <position position="71"/>
    </location>
    <ligand>
        <name>substrate</name>
    </ligand>
</feature>
<dbReference type="InterPro" id="IPR041561">
    <property type="entry name" value="PglD_N"/>
</dbReference>
<dbReference type="RefSeq" id="WP_153734882.1">
    <property type="nucleotide sequence ID" value="NZ_WJNG01000001.1"/>
</dbReference>
<reference evidence="4" key="1">
    <citation type="submission" date="2019-11" db="EMBL/GenBank/DDBJ databases">
        <authorList>
            <person name="Li J."/>
        </authorList>
    </citation>
    <scope>NUCLEOTIDE SEQUENCE</scope>
    <source>
        <strain evidence="4">B6B</strain>
    </source>
</reference>
<dbReference type="EMBL" id="WJNG01000001">
    <property type="protein sequence ID" value="MRH41219.1"/>
    <property type="molecule type" value="Genomic_DNA"/>
</dbReference>
<dbReference type="Proteomes" id="UP000799092">
    <property type="component" value="Unassembled WGS sequence"/>
</dbReference>
<evidence type="ECO:0000313" key="4">
    <source>
        <dbReference type="EMBL" id="MRH41219.1"/>
    </source>
</evidence>